<dbReference type="InterPro" id="IPR050332">
    <property type="entry name" value="GPCR_2"/>
</dbReference>
<dbReference type="PANTHER" id="PTHR45620:SF15">
    <property type="entry name" value="DIURETIC HORMONE 44 RECEPTOR 1-RELATED"/>
    <property type="match status" value="1"/>
</dbReference>
<dbReference type="PRINTS" id="PR00249">
    <property type="entry name" value="GPCRSECRETIN"/>
</dbReference>
<feature type="transmembrane region" description="Helical" evidence="13">
    <location>
        <begin position="87"/>
        <end position="106"/>
    </location>
</feature>
<keyword evidence="4 13" id="KW-0812">Transmembrane</keyword>
<dbReference type="Proteomes" id="UP001162480">
    <property type="component" value="Chromosome 10"/>
</dbReference>
<keyword evidence="3" id="KW-1003">Cell membrane</keyword>
<dbReference type="GO" id="GO:0007166">
    <property type="term" value="P:cell surface receptor signaling pathway"/>
    <property type="evidence" value="ECO:0007669"/>
    <property type="project" value="InterPro"/>
</dbReference>
<feature type="transmembrane region" description="Helical" evidence="13">
    <location>
        <begin position="118"/>
        <end position="137"/>
    </location>
</feature>
<name>A0AA36B7D3_OCTVU</name>
<proteinExistence type="inferred from homology"/>
<dbReference type="PANTHER" id="PTHR45620">
    <property type="entry name" value="PDF RECEPTOR-LIKE PROTEIN-RELATED"/>
    <property type="match status" value="1"/>
</dbReference>
<evidence type="ECO:0000259" key="14">
    <source>
        <dbReference type="PROSITE" id="PS50227"/>
    </source>
</evidence>
<dbReference type="PROSITE" id="PS00649">
    <property type="entry name" value="G_PROTEIN_RECEP_F2_1"/>
    <property type="match status" value="1"/>
</dbReference>
<keyword evidence="5" id="KW-0732">Signal</keyword>
<evidence type="ECO:0000259" key="15">
    <source>
        <dbReference type="PROSITE" id="PS50261"/>
    </source>
</evidence>
<dbReference type="GO" id="GO:0017046">
    <property type="term" value="F:peptide hormone binding"/>
    <property type="evidence" value="ECO:0007669"/>
    <property type="project" value="TreeGrafter"/>
</dbReference>
<evidence type="ECO:0000256" key="6">
    <source>
        <dbReference type="ARBA" id="ARBA00022989"/>
    </source>
</evidence>
<dbReference type="SUPFAM" id="SSF81321">
    <property type="entry name" value="Family A G protein-coupled receptor-like"/>
    <property type="match status" value="1"/>
</dbReference>
<dbReference type="Gene3D" id="1.20.1070.10">
    <property type="entry name" value="Rhodopsin 7-helix transmembrane proteins"/>
    <property type="match status" value="1"/>
</dbReference>
<evidence type="ECO:0000256" key="9">
    <source>
        <dbReference type="ARBA" id="ARBA00023157"/>
    </source>
</evidence>
<keyword evidence="11" id="KW-0325">Glycoprotein</keyword>
<dbReference type="Pfam" id="PF00002">
    <property type="entry name" value="7tm_2"/>
    <property type="match status" value="1"/>
</dbReference>
<dbReference type="InterPro" id="IPR017981">
    <property type="entry name" value="GPCR_2-like_7TM"/>
</dbReference>
<feature type="domain" description="G-protein coupled receptors family 2 profile 2" evidence="15">
    <location>
        <begin position="84"/>
        <end position="327"/>
    </location>
</feature>
<keyword evidence="10" id="KW-0675">Receptor</keyword>
<evidence type="ECO:0000256" key="5">
    <source>
        <dbReference type="ARBA" id="ARBA00022729"/>
    </source>
</evidence>
<dbReference type="PRINTS" id="PR01279">
    <property type="entry name" value="CRFRECEPTOR"/>
</dbReference>
<evidence type="ECO:0000256" key="4">
    <source>
        <dbReference type="ARBA" id="ARBA00022692"/>
    </source>
</evidence>
<keyword evidence="7" id="KW-0297">G-protein coupled receptor</keyword>
<feature type="transmembrane region" description="Helical" evidence="13">
    <location>
        <begin position="157"/>
        <end position="179"/>
    </location>
</feature>
<dbReference type="Gene3D" id="4.10.1240.10">
    <property type="entry name" value="GPCR, family 2, extracellular hormone receptor domain"/>
    <property type="match status" value="1"/>
</dbReference>
<dbReference type="Pfam" id="PF02793">
    <property type="entry name" value="HRM"/>
    <property type="match status" value="1"/>
</dbReference>
<dbReference type="InterPro" id="IPR000832">
    <property type="entry name" value="GPCR_2_secretin-like"/>
</dbReference>
<dbReference type="SUPFAM" id="SSF111418">
    <property type="entry name" value="Hormone receptor domain"/>
    <property type="match status" value="1"/>
</dbReference>
<keyword evidence="6 13" id="KW-1133">Transmembrane helix</keyword>
<dbReference type="AlphaFoldDB" id="A0AA36B7D3"/>
<evidence type="ECO:0000256" key="12">
    <source>
        <dbReference type="ARBA" id="ARBA00023224"/>
    </source>
</evidence>
<dbReference type="InterPro" id="IPR003051">
    <property type="entry name" value="GPCR_2_CRF_rcpt"/>
</dbReference>
<dbReference type="InterPro" id="IPR001879">
    <property type="entry name" value="GPCR_2_extracellular_dom"/>
</dbReference>
<evidence type="ECO:0000256" key="10">
    <source>
        <dbReference type="ARBA" id="ARBA00023170"/>
    </source>
</evidence>
<dbReference type="InterPro" id="IPR017983">
    <property type="entry name" value="GPCR_2_secretin-like_CS"/>
</dbReference>
<dbReference type="GO" id="GO:0007188">
    <property type="term" value="P:adenylate cyclase-modulating G protein-coupled receptor signaling pathway"/>
    <property type="evidence" value="ECO:0007669"/>
    <property type="project" value="TreeGrafter"/>
</dbReference>
<accession>A0AA36B7D3</accession>
<organism evidence="16 17">
    <name type="scientific">Octopus vulgaris</name>
    <name type="common">Common octopus</name>
    <dbReference type="NCBI Taxonomy" id="6645"/>
    <lineage>
        <taxon>Eukaryota</taxon>
        <taxon>Metazoa</taxon>
        <taxon>Spiralia</taxon>
        <taxon>Lophotrochozoa</taxon>
        <taxon>Mollusca</taxon>
        <taxon>Cephalopoda</taxon>
        <taxon>Coleoidea</taxon>
        <taxon>Octopodiformes</taxon>
        <taxon>Octopoda</taxon>
        <taxon>Incirrata</taxon>
        <taxon>Octopodidae</taxon>
        <taxon>Octopus</taxon>
    </lineage>
</organism>
<gene>
    <name evidence="16" type="ORF">OCTVUL_1B028905</name>
</gene>
<evidence type="ECO:0000256" key="7">
    <source>
        <dbReference type="ARBA" id="ARBA00023040"/>
    </source>
</evidence>
<evidence type="ECO:0000313" key="16">
    <source>
        <dbReference type="EMBL" id="CAI9729213.1"/>
    </source>
</evidence>
<keyword evidence="9" id="KW-1015">Disulfide bond</keyword>
<dbReference type="GO" id="GO:0005886">
    <property type="term" value="C:plasma membrane"/>
    <property type="evidence" value="ECO:0007669"/>
    <property type="project" value="UniProtKB-SubCell"/>
</dbReference>
<reference evidence="16" key="1">
    <citation type="submission" date="2023-08" db="EMBL/GenBank/DDBJ databases">
        <authorList>
            <person name="Alioto T."/>
            <person name="Alioto T."/>
            <person name="Gomez Garrido J."/>
        </authorList>
    </citation>
    <scope>NUCLEOTIDE SEQUENCE</scope>
</reference>
<evidence type="ECO:0000256" key="2">
    <source>
        <dbReference type="ARBA" id="ARBA00005314"/>
    </source>
</evidence>
<feature type="transmembrane region" description="Helical" evidence="13">
    <location>
        <begin position="232"/>
        <end position="260"/>
    </location>
</feature>
<evidence type="ECO:0000256" key="13">
    <source>
        <dbReference type="SAM" id="Phobius"/>
    </source>
</evidence>
<evidence type="ECO:0000256" key="11">
    <source>
        <dbReference type="ARBA" id="ARBA00023180"/>
    </source>
</evidence>
<keyword evidence="17" id="KW-1185">Reference proteome</keyword>
<feature type="domain" description="G-protein coupled receptors family 2 profile 1" evidence="14">
    <location>
        <begin position="1"/>
        <end position="66"/>
    </location>
</feature>
<dbReference type="PROSITE" id="PS50261">
    <property type="entry name" value="G_PROTEIN_RECEP_F2_4"/>
    <property type="match status" value="1"/>
</dbReference>
<feature type="transmembrane region" description="Helical" evidence="13">
    <location>
        <begin position="191"/>
        <end position="212"/>
    </location>
</feature>
<evidence type="ECO:0000256" key="8">
    <source>
        <dbReference type="ARBA" id="ARBA00023136"/>
    </source>
</evidence>
<dbReference type="PROSITE" id="PS00650">
    <property type="entry name" value="G_PROTEIN_RECEP_F2_2"/>
    <property type="match status" value="1"/>
</dbReference>
<keyword evidence="12" id="KW-0807">Transducer</keyword>
<comment type="similarity">
    <text evidence="2">Belongs to the G-protein coupled receptor 2 family.</text>
</comment>
<sequence>MEKCDDTNDSCDTMWDTLSCWPKTAAGKESYIPCPHPHQGIDFTKNATRKCSENGTWAAKADYNGCLDAPHQVHEDNLRRLTAKTSILYVGYSLSTISLLISLFIFRYFRSLHCVRTLIHCNLMLTFVFRNILFIIFSCILREVHRRPWVCKLMMTFFHYFTTSSFFWMFVEGLYLYFMIVHAMRHNKIKFIYCIIIGWVAPIPFLILWIILKKLYEDTHCWLPVQLSAYDAVLYTPVITILCVNLIFFLNVLCVLICQLRRTEESLQYKKAFRASGILIPLLGINYLLFIVNPGSTPTSKEVFSYIIAFLQATQGLLLAILYCFMNSDVRAALAKKVRDHMETRSVTTKCTHGSPSLQKSSHEDYHLVSLRMARVSPGDQDSVSPQWDAEETLCIDLKEKNVQ</sequence>
<feature type="transmembrane region" description="Helical" evidence="13">
    <location>
        <begin position="272"/>
        <end position="292"/>
    </location>
</feature>
<dbReference type="EMBL" id="OX597823">
    <property type="protein sequence ID" value="CAI9729213.1"/>
    <property type="molecule type" value="Genomic_DNA"/>
</dbReference>
<dbReference type="SMART" id="SM00008">
    <property type="entry name" value="HormR"/>
    <property type="match status" value="1"/>
</dbReference>
<dbReference type="PROSITE" id="PS50227">
    <property type="entry name" value="G_PROTEIN_RECEP_F2_3"/>
    <property type="match status" value="1"/>
</dbReference>
<evidence type="ECO:0000256" key="3">
    <source>
        <dbReference type="ARBA" id="ARBA00022475"/>
    </source>
</evidence>
<dbReference type="InterPro" id="IPR036445">
    <property type="entry name" value="GPCR_2_extracell_dom_sf"/>
</dbReference>
<feature type="transmembrane region" description="Helical" evidence="13">
    <location>
        <begin position="304"/>
        <end position="326"/>
    </location>
</feature>
<keyword evidence="8 13" id="KW-0472">Membrane</keyword>
<evidence type="ECO:0000256" key="1">
    <source>
        <dbReference type="ARBA" id="ARBA00004651"/>
    </source>
</evidence>
<evidence type="ECO:0000313" key="17">
    <source>
        <dbReference type="Proteomes" id="UP001162480"/>
    </source>
</evidence>
<comment type="subcellular location">
    <subcellularLocation>
        <location evidence="1">Cell membrane</location>
        <topology evidence="1">Multi-pass membrane protein</topology>
    </subcellularLocation>
</comment>
<dbReference type="GO" id="GO:0008528">
    <property type="term" value="F:G protein-coupled peptide receptor activity"/>
    <property type="evidence" value="ECO:0007669"/>
    <property type="project" value="TreeGrafter"/>
</dbReference>
<protein>
    <submittedName>
        <fullName evidence="16">Corticotropin-releasing factor receptor 2-like</fullName>
    </submittedName>
</protein>